<gene>
    <name evidence="3" type="primary">tld</name>
    <name evidence="3" type="ORF">CLTEP_06650</name>
</gene>
<dbReference type="GO" id="GO:0019305">
    <property type="term" value="P:dTDP-rhamnose biosynthetic process"/>
    <property type="evidence" value="ECO:0007669"/>
    <property type="project" value="UniProtKB-UniPathway"/>
</dbReference>
<dbReference type="EMBL" id="LTBA01000003">
    <property type="protein sequence ID" value="KYH35489.1"/>
    <property type="molecule type" value="Genomic_DNA"/>
</dbReference>
<dbReference type="RefSeq" id="WP_066822539.1">
    <property type="nucleotide sequence ID" value="NZ_LTBA01000003.1"/>
</dbReference>
<accession>A0A151B6G8</accession>
<keyword evidence="1" id="KW-0521">NADP</keyword>
<reference evidence="3 4" key="1">
    <citation type="submission" date="2016-02" db="EMBL/GenBank/DDBJ databases">
        <title>Genome sequence of Clostridium tepidiprofundi DSM 19306.</title>
        <authorList>
            <person name="Poehlein A."/>
            <person name="Daniel R."/>
        </authorList>
    </citation>
    <scope>NUCLEOTIDE SEQUENCE [LARGE SCALE GENOMIC DNA]</scope>
    <source>
        <strain evidence="3 4">DSM 19306</strain>
    </source>
</reference>
<comment type="function">
    <text evidence="1">Catalyzes the reduction of dTDP-6-deoxy-L-lyxo-4-hexulose to yield dTDP-L-rhamnose.</text>
</comment>
<dbReference type="InterPro" id="IPR036291">
    <property type="entry name" value="NAD(P)-bd_dom_sf"/>
</dbReference>
<dbReference type="STRING" id="1121338.CLTEP_06650"/>
<feature type="domain" description="NAD-dependent epimerase/dehydratase" evidence="2">
    <location>
        <begin position="3"/>
        <end position="208"/>
    </location>
</feature>
<comment type="similarity">
    <text evidence="1">Belongs to the dTDP-4-dehydrorhamnose reductase family.</text>
</comment>
<keyword evidence="1 3" id="KW-0560">Oxidoreductase</keyword>
<dbReference type="OrthoDB" id="9803892at2"/>
<dbReference type="UniPathway" id="UPA00124"/>
<dbReference type="PATRIC" id="fig|1121338.3.peg.672"/>
<dbReference type="PANTHER" id="PTHR10491">
    <property type="entry name" value="DTDP-4-DEHYDRORHAMNOSE REDUCTASE"/>
    <property type="match status" value="1"/>
</dbReference>
<name>A0A151B6G8_9CLOT</name>
<keyword evidence="4" id="KW-1185">Reference proteome</keyword>
<evidence type="ECO:0000313" key="4">
    <source>
        <dbReference type="Proteomes" id="UP000075531"/>
    </source>
</evidence>
<dbReference type="Proteomes" id="UP000075531">
    <property type="component" value="Unassembled WGS sequence"/>
</dbReference>
<dbReference type="Gene3D" id="3.40.50.720">
    <property type="entry name" value="NAD(P)-binding Rossmann-like Domain"/>
    <property type="match status" value="1"/>
</dbReference>
<dbReference type="SUPFAM" id="SSF51735">
    <property type="entry name" value="NAD(P)-binding Rossmann-fold domains"/>
    <property type="match status" value="1"/>
</dbReference>
<dbReference type="EC" id="1.1.1.133" evidence="1"/>
<dbReference type="InterPro" id="IPR001509">
    <property type="entry name" value="Epimerase_deHydtase"/>
</dbReference>
<comment type="caution">
    <text evidence="3">The sequence shown here is derived from an EMBL/GenBank/DDBJ whole genome shotgun (WGS) entry which is preliminary data.</text>
</comment>
<dbReference type="GO" id="GO:0008831">
    <property type="term" value="F:dTDP-4-dehydrorhamnose reductase activity"/>
    <property type="evidence" value="ECO:0007669"/>
    <property type="project" value="UniProtKB-EC"/>
</dbReference>
<dbReference type="PANTHER" id="PTHR10491:SF4">
    <property type="entry name" value="METHIONINE ADENOSYLTRANSFERASE 2 SUBUNIT BETA"/>
    <property type="match status" value="1"/>
</dbReference>
<evidence type="ECO:0000259" key="2">
    <source>
        <dbReference type="Pfam" id="PF01370"/>
    </source>
</evidence>
<dbReference type="Pfam" id="PF01370">
    <property type="entry name" value="Epimerase"/>
    <property type="match status" value="1"/>
</dbReference>
<protein>
    <recommendedName>
        <fullName evidence="1">dTDP-4-dehydrorhamnose reductase</fullName>
        <ecNumber evidence="1">1.1.1.133</ecNumber>
    </recommendedName>
</protein>
<comment type="pathway">
    <text evidence="1">Carbohydrate biosynthesis; dTDP-L-rhamnose biosynthesis.</text>
</comment>
<sequence>MKVLILGASGFLGSKVFYRMKSESDFNVLGTCFQSNNSDDFIKLDVTIDEKIKSILFEFKPDIILWSLMSRENEKDLIDRGLNNILKYLSPKQKLIFISTNAVFRGNLSKGYYSEDDEPKYKNTSEPLDLYANAKIYGEKLVQQHYNSIIIRPGAIYGQDISGKWDKRISELIKKNEHQEEIVRTKNLYNTFVKVDELATAIIKLIKLDYKGIIHLGPEKKESYYDYYRKIAYKLNLNSSLIKSNVISEALDLSLNTSKCVGLLGKIFSNI</sequence>
<proteinExistence type="inferred from homology"/>
<dbReference type="AlphaFoldDB" id="A0A151B6G8"/>
<evidence type="ECO:0000256" key="1">
    <source>
        <dbReference type="RuleBase" id="RU364082"/>
    </source>
</evidence>
<dbReference type="InterPro" id="IPR005913">
    <property type="entry name" value="dTDP_dehydrorham_reduct"/>
</dbReference>
<evidence type="ECO:0000313" key="3">
    <source>
        <dbReference type="EMBL" id="KYH35489.1"/>
    </source>
</evidence>
<organism evidence="3 4">
    <name type="scientific">Clostridium tepidiprofundi DSM 19306</name>
    <dbReference type="NCBI Taxonomy" id="1121338"/>
    <lineage>
        <taxon>Bacteria</taxon>
        <taxon>Bacillati</taxon>
        <taxon>Bacillota</taxon>
        <taxon>Clostridia</taxon>
        <taxon>Eubacteriales</taxon>
        <taxon>Clostridiaceae</taxon>
        <taxon>Clostridium</taxon>
    </lineage>
</organism>